<dbReference type="Proteomes" id="UP000622797">
    <property type="component" value="Unassembled WGS sequence"/>
</dbReference>
<dbReference type="EMBL" id="JABEXW010000429">
    <property type="protein sequence ID" value="KAF4964068.1"/>
    <property type="molecule type" value="Genomic_DNA"/>
</dbReference>
<name>A0A8H4X6U1_9HYPO</name>
<organism evidence="1 2">
    <name type="scientific">Fusarium sarcochroum</name>
    <dbReference type="NCBI Taxonomy" id="1208366"/>
    <lineage>
        <taxon>Eukaryota</taxon>
        <taxon>Fungi</taxon>
        <taxon>Dikarya</taxon>
        <taxon>Ascomycota</taxon>
        <taxon>Pezizomycotina</taxon>
        <taxon>Sordariomycetes</taxon>
        <taxon>Hypocreomycetidae</taxon>
        <taxon>Hypocreales</taxon>
        <taxon>Nectriaceae</taxon>
        <taxon>Fusarium</taxon>
        <taxon>Fusarium lateritium species complex</taxon>
    </lineage>
</organism>
<keyword evidence="2" id="KW-1185">Reference proteome</keyword>
<evidence type="ECO:0000313" key="1">
    <source>
        <dbReference type="EMBL" id="KAF4964068.1"/>
    </source>
</evidence>
<accession>A0A8H4X6U1</accession>
<proteinExistence type="predicted"/>
<sequence length="380" mass="44570">MTGISDLPPELIIRIMRLCNTPYDLLALIQASPLFFHIFLLNRPQLMKPIIEDLETRFGGPVPRMCHLAALLRYVHSKRPDTASTQDLEYELEFSRSSCFELPEAGIQLHPTHRISLLCSLSTLLEEAERVMHRYMPRAWEEEVCDWSPYWTWVWQRQPTIHDKQTLSQDEKQKFFHSAFCVESFCQLYFSRTETLFKREPILPQFFTEAHADETTPLKHNAFNSICHYICLEYWDLMHEVIMEGMCMPTDRSGSFQVEESCATGAPHQQRLYFDHFRRRTPNERAKFIHFLFSQGLAMLLKINSMGSKNRIVFILRSFYDFMVAHEIAPGSQGSNYFYTDKHYYASPRLWHYVDCPAAIRGNHCEPPVFFGDHCNVSGE</sequence>
<evidence type="ECO:0008006" key="3">
    <source>
        <dbReference type="Google" id="ProtNLM"/>
    </source>
</evidence>
<comment type="caution">
    <text evidence="1">The sequence shown here is derived from an EMBL/GenBank/DDBJ whole genome shotgun (WGS) entry which is preliminary data.</text>
</comment>
<reference evidence="1" key="2">
    <citation type="submission" date="2020-05" db="EMBL/GenBank/DDBJ databases">
        <authorList>
            <person name="Kim H.-S."/>
            <person name="Proctor R.H."/>
            <person name="Brown D.W."/>
        </authorList>
    </citation>
    <scope>NUCLEOTIDE SEQUENCE</scope>
    <source>
        <strain evidence="1">NRRL 20472</strain>
    </source>
</reference>
<dbReference type="AlphaFoldDB" id="A0A8H4X6U1"/>
<gene>
    <name evidence="1" type="ORF">FSARC_7970</name>
</gene>
<dbReference type="OrthoDB" id="5098625at2759"/>
<reference evidence="1" key="1">
    <citation type="journal article" date="2020" name="BMC Genomics">
        <title>Correction to: Identification and distribution of gene clusters required for synthesis of sphingolipid metabolism inhibitors in diverse species of the filamentous fungus Fusarium.</title>
        <authorList>
            <person name="Kim H.S."/>
            <person name="Lohmar J.M."/>
            <person name="Busman M."/>
            <person name="Brown D.W."/>
            <person name="Naumann T.A."/>
            <person name="Divon H.H."/>
            <person name="Lysoe E."/>
            <person name="Uhlig S."/>
            <person name="Proctor R.H."/>
        </authorList>
    </citation>
    <scope>NUCLEOTIDE SEQUENCE</scope>
    <source>
        <strain evidence="1">NRRL 20472</strain>
    </source>
</reference>
<protein>
    <recommendedName>
        <fullName evidence="3">F-box domain-containing protein</fullName>
    </recommendedName>
</protein>
<evidence type="ECO:0000313" key="2">
    <source>
        <dbReference type="Proteomes" id="UP000622797"/>
    </source>
</evidence>